<evidence type="ECO:0000313" key="2">
    <source>
        <dbReference type="Proteomes" id="UP001178507"/>
    </source>
</evidence>
<dbReference type="Proteomes" id="UP001178507">
    <property type="component" value="Unassembled WGS sequence"/>
</dbReference>
<name>A0AA36IL68_9DINO</name>
<comment type="caution">
    <text evidence="1">The sequence shown here is derived from an EMBL/GenBank/DDBJ whole genome shotgun (WGS) entry which is preliminary data.</text>
</comment>
<organism evidence="1 2">
    <name type="scientific">Effrenium voratum</name>
    <dbReference type="NCBI Taxonomy" id="2562239"/>
    <lineage>
        <taxon>Eukaryota</taxon>
        <taxon>Sar</taxon>
        <taxon>Alveolata</taxon>
        <taxon>Dinophyceae</taxon>
        <taxon>Suessiales</taxon>
        <taxon>Symbiodiniaceae</taxon>
        <taxon>Effrenium</taxon>
    </lineage>
</organism>
<gene>
    <name evidence="1" type="ORF">EVOR1521_LOCUS15082</name>
</gene>
<dbReference type="GO" id="GO:0016990">
    <property type="term" value="F:arginine deiminase activity"/>
    <property type="evidence" value="ECO:0007669"/>
    <property type="project" value="InterPro"/>
</dbReference>
<protein>
    <recommendedName>
        <fullName evidence="3">Arginine deiminase</fullName>
    </recommendedName>
</protein>
<evidence type="ECO:0000313" key="1">
    <source>
        <dbReference type="EMBL" id="CAJ1389473.1"/>
    </source>
</evidence>
<sequence>MAVRFSRLGRCWRGRLAGPRWLRGLAAPLHARQPLIPGVARGVAPGVARHYAGVTGLPGAQAVMEENLADSVLMVEPKGFCSNEETMQDNSFMGTLSEPMTKEQLQEVVHAEWQGLGDLLREAGVEVLTATAKGLPDEVFPNNWFSTHGDGQLVIYPMKVPSRAAEIRPDIVERVRKEFDLAEPIYNLSEWAKSGVALEGTGSLVLDRYNRTAYVALSKRADKNLAEVWAKEMGYELVTFKAKDRQGKAIYHTNVMLSVNVNFAVICPEAIPDPQELRAVYAALKKSMKVIVPVTMEQLENFACNCLQLRGQQGTVLAISEAGWKSLDDSQRAVLQNCVDRVVAAPVPMLEKLGGGSVRCMVAELFKRRAQLPEKSSQRNLNLCESEHGRLELVIVHEPGLEVDAVMPWTLDTMKVDECFNRVHLKQQHRGLTSLLKTRGAQVVHVRDLLTEVSHQGEEVRKELFESVWGKEFVAGQNLENLHVDQLVGGLSRECMQFDQPPLMNLFFMRDPIFSVPGGWAVLARPYFPIRFRESQLMHAVFRLHPSLKGVKLYDGLMDDPEVTIEGGDVLVADRETVLVGVSQRTNERGADRLAEFLFARTPVKRVVKVFIPKQRAFMHLDTLFTFVDRGTVLTMPYFWSKPEVYAEVARRANLLNEKMGSEQRQNVEEWVKEPPRIEVMLKGNPTPKKYKHAMTGLQAEGIIDKALFVCGAEGTFPSPEAHVSAALTEQWNDAANVFCLSPGTVVAYKWCTRTIAHLEDNGIDVLELDGVELMKGRGGARCMTFPMRRALSLEGV</sequence>
<dbReference type="Gene3D" id="1.10.3930.10">
    <property type="entry name" value="Arginine deiminase"/>
    <property type="match status" value="1"/>
</dbReference>
<dbReference type="SUPFAM" id="SSF55909">
    <property type="entry name" value="Pentein"/>
    <property type="match status" value="2"/>
</dbReference>
<dbReference type="AlphaFoldDB" id="A0AA36IL68"/>
<keyword evidence="2" id="KW-1185">Reference proteome</keyword>
<dbReference type="Pfam" id="PF02274">
    <property type="entry name" value="ADI"/>
    <property type="match status" value="3"/>
</dbReference>
<dbReference type="PANTHER" id="PTHR43224:SF1">
    <property type="entry name" value="AMIDINOTRANSFERASE"/>
    <property type="match status" value="1"/>
</dbReference>
<dbReference type="PANTHER" id="PTHR43224">
    <property type="entry name" value="AMIDINOTRANSFERASE"/>
    <property type="match status" value="1"/>
</dbReference>
<dbReference type="InterPro" id="IPR003876">
    <property type="entry name" value="Arg_deiminase"/>
</dbReference>
<proteinExistence type="predicted"/>
<evidence type="ECO:0008006" key="3">
    <source>
        <dbReference type="Google" id="ProtNLM"/>
    </source>
</evidence>
<dbReference type="Pfam" id="PF19420">
    <property type="entry name" value="DDAH_eukar"/>
    <property type="match status" value="1"/>
</dbReference>
<dbReference type="GO" id="GO:0006527">
    <property type="term" value="P:L-arginine catabolic process"/>
    <property type="evidence" value="ECO:0007669"/>
    <property type="project" value="InterPro"/>
</dbReference>
<reference evidence="1" key="1">
    <citation type="submission" date="2023-08" db="EMBL/GenBank/DDBJ databases">
        <authorList>
            <person name="Chen Y."/>
            <person name="Shah S."/>
            <person name="Dougan E. K."/>
            <person name="Thang M."/>
            <person name="Chan C."/>
        </authorList>
    </citation>
    <scope>NUCLEOTIDE SEQUENCE</scope>
</reference>
<dbReference type="InterPro" id="IPR014541">
    <property type="entry name" value="Amdntrnsf_FN0238"/>
</dbReference>
<dbReference type="Gene3D" id="3.75.10.10">
    <property type="entry name" value="L-arginine/glycine Amidinotransferase, Chain A"/>
    <property type="match status" value="3"/>
</dbReference>
<accession>A0AA36IL68</accession>
<dbReference type="EMBL" id="CAUJNA010001879">
    <property type="protein sequence ID" value="CAJ1389473.1"/>
    <property type="molecule type" value="Genomic_DNA"/>
</dbReference>
<dbReference type="PRINTS" id="PR01466">
    <property type="entry name" value="ARGDEIMINASE"/>
</dbReference>